<dbReference type="RefSeq" id="WP_104813025.1">
    <property type="nucleotide sequence ID" value="NZ_MQUB01000001.1"/>
</dbReference>
<evidence type="ECO:0000313" key="3">
    <source>
        <dbReference type="Proteomes" id="UP000239800"/>
    </source>
</evidence>
<dbReference type="OrthoDB" id="768080at2"/>
<evidence type="ECO:0000256" key="1">
    <source>
        <dbReference type="SAM" id="SignalP"/>
    </source>
</evidence>
<dbReference type="Proteomes" id="UP000239800">
    <property type="component" value="Unassembled WGS sequence"/>
</dbReference>
<feature type="chain" id="PRO_5015567859" description="DUF3575 domain-containing protein" evidence="1">
    <location>
        <begin position="20"/>
        <end position="186"/>
    </location>
</feature>
<organism evidence="2 3">
    <name type="scientific">Aureitalea marina</name>
    <dbReference type="NCBI Taxonomy" id="930804"/>
    <lineage>
        <taxon>Bacteria</taxon>
        <taxon>Pseudomonadati</taxon>
        <taxon>Bacteroidota</taxon>
        <taxon>Flavobacteriia</taxon>
        <taxon>Flavobacteriales</taxon>
        <taxon>Flavobacteriaceae</taxon>
        <taxon>Aureitalea</taxon>
    </lineage>
</organism>
<accession>A0A2S7KRA7</accession>
<protein>
    <recommendedName>
        <fullName evidence="4">DUF3575 domain-containing protein</fullName>
    </recommendedName>
</protein>
<proteinExistence type="predicted"/>
<reference evidence="2 3" key="1">
    <citation type="submission" date="2016-11" db="EMBL/GenBank/DDBJ databases">
        <title>Trade-off between light-utilization and light-protection in marine flavobacteria.</title>
        <authorList>
            <person name="Kumagai Y."/>
        </authorList>
    </citation>
    <scope>NUCLEOTIDE SEQUENCE [LARGE SCALE GENOMIC DNA]</scope>
    <source>
        <strain evidence="2 3">NBRC 107741</strain>
    </source>
</reference>
<keyword evidence="1" id="KW-0732">Signal</keyword>
<evidence type="ECO:0000313" key="2">
    <source>
        <dbReference type="EMBL" id="PQB05093.1"/>
    </source>
</evidence>
<keyword evidence="3" id="KW-1185">Reference proteome</keyword>
<name>A0A2S7KRA7_9FLAO</name>
<gene>
    <name evidence="2" type="ORF">BST85_09455</name>
</gene>
<comment type="caution">
    <text evidence="2">The sequence shown here is derived from an EMBL/GenBank/DDBJ whole genome shotgun (WGS) entry which is preliminary data.</text>
</comment>
<evidence type="ECO:0008006" key="4">
    <source>
        <dbReference type="Google" id="ProtNLM"/>
    </source>
</evidence>
<feature type="signal peptide" evidence="1">
    <location>
        <begin position="1"/>
        <end position="19"/>
    </location>
</feature>
<sequence>MKSIKLFLLLGLITFCSFAQENDNSTSNDSAKIRQHEIRVDVLEGLLVPALDINYEYIFSKRSGAGLAVYIALDDLGGDYQQWAIAPYYRQYFFSKEEYGGKGFFVEGLLQVGGGSYEDIYLESSDTFSYQESNWTQFGIGFSFGQKWVSSNGFVAELSLGGGRYFGADNGPEAFFRGGALVGWRF</sequence>
<dbReference type="AlphaFoldDB" id="A0A2S7KRA7"/>
<dbReference type="EMBL" id="MQUB01000001">
    <property type="protein sequence ID" value="PQB05093.1"/>
    <property type="molecule type" value="Genomic_DNA"/>
</dbReference>